<evidence type="ECO:0000313" key="2">
    <source>
        <dbReference type="EMBL" id="BDG74356.1"/>
    </source>
</evidence>
<organism evidence="2 3">
    <name type="scientific">Roseomonas fluvialis</name>
    <dbReference type="NCBI Taxonomy" id="1750527"/>
    <lineage>
        <taxon>Bacteria</taxon>
        <taxon>Pseudomonadati</taxon>
        <taxon>Pseudomonadota</taxon>
        <taxon>Alphaproteobacteria</taxon>
        <taxon>Acetobacterales</taxon>
        <taxon>Roseomonadaceae</taxon>
        <taxon>Roseomonas</taxon>
    </lineage>
</organism>
<dbReference type="Proteomes" id="UP000831327">
    <property type="component" value="Chromosome"/>
</dbReference>
<protein>
    <recommendedName>
        <fullName evidence="4">ANTAR domain-containing protein</fullName>
    </recommendedName>
</protein>
<evidence type="ECO:0008006" key="4">
    <source>
        <dbReference type="Google" id="ProtNLM"/>
    </source>
</evidence>
<gene>
    <name evidence="2" type="ORF">Rmf_42850</name>
</gene>
<evidence type="ECO:0000313" key="3">
    <source>
        <dbReference type="Proteomes" id="UP000831327"/>
    </source>
</evidence>
<reference evidence="2 3" key="1">
    <citation type="journal article" date="2016" name="Microbes Environ.">
        <title>Phylogenetically diverse aerobic anoxygenic phototrophic bacteria isolated from epilithic biofilms in Tama river, Japan.</title>
        <authorList>
            <person name="Hirose S."/>
            <person name="Matsuura K."/>
            <person name="Haruta S."/>
        </authorList>
    </citation>
    <scope>NUCLEOTIDE SEQUENCE [LARGE SCALE GENOMIC DNA]</scope>
    <source>
        <strain evidence="2 3">S08</strain>
    </source>
</reference>
<sequence length="119" mass="12191">MVLVRPDDTAPVLNGRGDGDATCRPAAAPDCPRATAQVADAMTVIALGIDAARHWLSRSPANVCEALQALSLVRTAAGTVGEAIARQLTGDERGDGSSLVKGRHRPFDAPAADTESCVG</sequence>
<feature type="region of interest" description="Disordered" evidence="1">
    <location>
        <begin position="1"/>
        <end position="21"/>
    </location>
</feature>
<accession>A0ABM7Y8V7</accession>
<dbReference type="EMBL" id="AP025637">
    <property type="protein sequence ID" value="BDG74356.1"/>
    <property type="molecule type" value="Genomic_DNA"/>
</dbReference>
<proteinExistence type="predicted"/>
<keyword evidence="3" id="KW-1185">Reference proteome</keyword>
<feature type="region of interest" description="Disordered" evidence="1">
    <location>
        <begin position="88"/>
        <end position="119"/>
    </location>
</feature>
<name>A0ABM7Y8V7_9PROT</name>
<evidence type="ECO:0000256" key="1">
    <source>
        <dbReference type="SAM" id="MobiDB-lite"/>
    </source>
</evidence>